<dbReference type="EMBL" id="MNBE01000719">
    <property type="protein sequence ID" value="OKO94367.1"/>
    <property type="molecule type" value="Genomic_DNA"/>
</dbReference>
<sequence length="271" mass="30268">MDSELKKTLQPKVIQHSAVQQMPVHHTEVHHSGVQHDAVPHDAITHAGVHHAVDQHAAEGYKSNQQLKCTRSQRDMKQATGPRIQYRSVTWRNMSDKVTFLERKCESLQDRVAALELNAQHSRDVPLPSYETEDTISEFESCFEFINPENENDNDKDQSGRHHANSCSGKDRSASSHKEQGLPDSFKKRLCKNDTIVIEIKARIAKLLGDIDDVVREMKETHEDINSKLLQDTDLAVRSQQGLSGQPSAPGVARAGAYGKFEGPAGVVDNH</sequence>
<evidence type="ECO:0000256" key="1">
    <source>
        <dbReference type="SAM" id="MobiDB-lite"/>
    </source>
</evidence>
<dbReference type="AlphaFoldDB" id="A0A1Q5T298"/>
<feature type="region of interest" description="Disordered" evidence="1">
    <location>
        <begin position="147"/>
        <end position="182"/>
    </location>
</feature>
<accession>A0A1Q5T298</accession>
<evidence type="ECO:0000313" key="2">
    <source>
        <dbReference type="EMBL" id="OKO94367.1"/>
    </source>
</evidence>
<keyword evidence="3" id="KW-1185">Reference proteome</keyword>
<proteinExistence type="predicted"/>
<dbReference type="Proteomes" id="UP000186955">
    <property type="component" value="Unassembled WGS sequence"/>
</dbReference>
<feature type="compositionally biased region" description="Basic and acidic residues" evidence="1">
    <location>
        <begin position="169"/>
        <end position="182"/>
    </location>
</feature>
<evidence type="ECO:0000313" key="3">
    <source>
        <dbReference type="Proteomes" id="UP000186955"/>
    </source>
</evidence>
<dbReference type="OrthoDB" id="10612255at2759"/>
<organism evidence="2 3">
    <name type="scientific">Penicillium subrubescens</name>
    <dbReference type="NCBI Taxonomy" id="1316194"/>
    <lineage>
        <taxon>Eukaryota</taxon>
        <taxon>Fungi</taxon>
        <taxon>Dikarya</taxon>
        <taxon>Ascomycota</taxon>
        <taxon>Pezizomycotina</taxon>
        <taxon>Eurotiomycetes</taxon>
        <taxon>Eurotiomycetidae</taxon>
        <taxon>Eurotiales</taxon>
        <taxon>Aspergillaceae</taxon>
        <taxon>Penicillium</taxon>
    </lineage>
</organism>
<gene>
    <name evidence="2" type="ORF">PENSUB_11634</name>
</gene>
<comment type="caution">
    <text evidence="2">The sequence shown here is derived from an EMBL/GenBank/DDBJ whole genome shotgun (WGS) entry which is preliminary data.</text>
</comment>
<protein>
    <submittedName>
        <fullName evidence="2">Uncharacterized protein</fullName>
    </submittedName>
</protein>
<reference evidence="2 3" key="1">
    <citation type="submission" date="2016-10" db="EMBL/GenBank/DDBJ databases">
        <title>Genome sequence of the ascomycete fungus Penicillium subrubescens.</title>
        <authorList>
            <person name="De Vries R.P."/>
            <person name="Peng M."/>
            <person name="Dilokpimol A."/>
            <person name="Hilden K."/>
            <person name="Makela M.R."/>
            <person name="Grigoriev I."/>
            <person name="Riley R."/>
            <person name="Granchi Z."/>
        </authorList>
    </citation>
    <scope>NUCLEOTIDE SEQUENCE [LARGE SCALE GENOMIC DNA]</scope>
    <source>
        <strain evidence="2 3">CBS 132785</strain>
    </source>
</reference>
<name>A0A1Q5T298_9EURO</name>